<keyword evidence="5" id="KW-1185">Reference proteome</keyword>
<organism evidence="4 5">
    <name type="scientific">Patella caerulea</name>
    <name type="common">Rayed Mediterranean limpet</name>
    <dbReference type="NCBI Taxonomy" id="87958"/>
    <lineage>
        <taxon>Eukaryota</taxon>
        <taxon>Metazoa</taxon>
        <taxon>Spiralia</taxon>
        <taxon>Lophotrochozoa</taxon>
        <taxon>Mollusca</taxon>
        <taxon>Gastropoda</taxon>
        <taxon>Patellogastropoda</taxon>
        <taxon>Patelloidea</taxon>
        <taxon>Patellidae</taxon>
        <taxon>Patella</taxon>
    </lineage>
</organism>
<protein>
    <recommendedName>
        <fullName evidence="6">Leucine-rich repeat-containing protein 63</fullName>
    </recommendedName>
</protein>
<evidence type="ECO:0000313" key="5">
    <source>
        <dbReference type="Proteomes" id="UP001347796"/>
    </source>
</evidence>
<dbReference type="EMBL" id="JAZGQO010000001">
    <property type="protein sequence ID" value="KAK6195404.1"/>
    <property type="molecule type" value="Genomic_DNA"/>
</dbReference>
<dbReference type="GO" id="GO:0005737">
    <property type="term" value="C:cytoplasm"/>
    <property type="evidence" value="ECO:0007669"/>
    <property type="project" value="TreeGrafter"/>
</dbReference>
<dbReference type="PROSITE" id="PS51450">
    <property type="entry name" value="LRR"/>
    <property type="match status" value="1"/>
</dbReference>
<dbReference type="Gene3D" id="3.80.10.10">
    <property type="entry name" value="Ribonuclease Inhibitor"/>
    <property type="match status" value="1"/>
</dbReference>
<keyword evidence="1" id="KW-0433">Leucine-rich repeat</keyword>
<dbReference type="SUPFAM" id="SSF52058">
    <property type="entry name" value="L domain-like"/>
    <property type="match status" value="1"/>
</dbReference>
<evidence type="ECO:0000313" key="4">
    <source>
        <dbReference type="EMBL" id="KAK6195404.1"/>
    </source>
</evidence>
<comment type="caution">
    <text evidence="4">The sequence shown here is derived from an EMBL/GenBank/DDBJ whole genome shotgun (WGS) entry which is preliminary data.</text>
</comment>
<keyword evidence="2" id="KW-0677">Repeat</keyword>
<evidence type="ECO:0008006" key="6">
    <source>
        <dbReference type="Google" id="ProtNLM"/>
    </source>
</evidence>
<dbReference type="InterPro" id="IPR003591">
    <property type="entry name" value="Leu-rich_rpt_typical-subtyp"/>
</dbReference>
<evidence type="ECO:0000256" key="3">
    <source>
        <dbReference type="SAM" id="MobiDB-lite"/>
    </source>
</evidence>
<dbReference type="SMART" id="SM00369">
    <property type="entry name" value="LRR_TYP"/>
    <property type="match status" value="4"/>
</dbReference>
<dbReference type="AlphaFoldDB" id="A0AAN8QHF0"/>
<sequence length="633" mass="71535">MATSSKSKSDILLTTDIPGPISHKNVGHKLLRRPRAPDPPVVKDSEISTPLKFVEPETSSPSKYYPNTSDIESRTESQSAEYTNRFSPVSPPPPSETLPTRLSYPARTFISRESHVTSFITKDDTKFILDPIFRGRTSLGTYVDGKSLVKPFKTRGPDPFPLRQTKQFPPVFTEFNTDDIHYYPPPAFTLEHFLGQVSKTEKIPLVKVKEIMYSTYNYKKLTKLLTDRFIHRTKPGAIKAANKYITPESQNVPAYEPRVPQRQLLIEMAAMIKKHVRDVTNTEVKTLIKPMPKFCPSYGSDMAPHTEIILYEDKSTDRINLHNKNKQETELPEQDAVFHSARSQYFQGSGRSRSPFNVAGEGTITPSELAILDSLISGGSALSLKAHFISELPDISPMVNTITYLNLSFNDFRTIPDEVLDIHQLQILKMRNNPLMSLPYDINRLGNLRTLVASFCLITSLPNSLFGMKTLEHVNLSYNKITSIHNNISKMKYLLELNLEGNQLPAMPSGALKLNLQYLNVKNNFMHPLFWKENTYNEPQRLSDISSLVIYNSGRYDLTKGLPESVAGAFQRPAKCDCCHGAMFGSGMKIIRPVSKLFGINNLPFLFHACSMTCLNFFKYNTDTLSQILYGEE</sequence>
<proteinExistence type="predicted"/>
<accession>A0AAN8QHF0</accession>
<reference evidence="4 5" key="1">
    <citation type="submission" date="2024-01" db="EMBL/GenBank/DDBJ databases">
        <title>The genome of the rayed Mediterranean limpet Patella caerulea (Linnaeus, 1758).</title>
        <authorList>
            <person name="Anh-Thu Weber A."/>
            <person name="Halstead-Nussloch G."/>
        </authorList>
    </citation>
    <scope>NUCLEOTIDE SEQUENCE [LARGE SCALE GENOMIC DNA]</scope>
    <source>
        <strain evidence="4">AATW-2023a</strain>
        <tissue evidence="4">Whole specimen</tissue>
    </source>
</reference>
<dbReference type="InterPro" id="IPR001611">
    <property type="entry name" value="Leu-rich_rpt"/>
</dbReference>
<dbReference type="InterPro" id="IPR032675">
    <property type="entry name" value="LRR_dom_sf"/>
</dbReference>
<dbReference type="Proteomes" id="UP001347796">
    <property type="component" value="Unassembled WGS sequence"/>
</dbReference>
<name>A0AAN8QHF0_PATCE</name>
<gene>
    <name evidence="4" type="ORF">SNE40_000842</name>
</gene>
<dbReference type="Pfam" id="PF13855">
    <property type="entry name" value="LRR_8"/>
    <property type="match status" value="1"/>
</dbReference>
<evidence type="ECO:0000256" key="1">
    <source>
        <dbReference type="ARBA" id="ARBA00022614"/>
    </source>
</evidence>
<feature type="region of interest" description="Disordered" evidence="3">
    <location>
        <begin position="1"/>
        <end position="98"/>
    </location>
</feature>
<dbReference type="InterPro" id="IPR050216">
    <property type="entry name" value="LRR_domain-containing"/>
</dbReference>
<dbReference type="PANTHER" id="PTHR48051:SF1">
    <property type="entry name" value="RAS SUPPRESSOR PROTEIN 1"/>
    <property type="match status" value="1"/>
</dbReference>
<feature type="compositionally biased region" description="Polar residues" evidence="3">
    <location>
        <begin position="57"/>
        <end position="86"/>
    </location>
</feature>
<evidence type="ECO:0000256" key="2">
    <source>
        <dbReference type="ARBA" id="ARBA00022737"/>
    </source>
</evidence>
<dbReference type="PANTHER" id="PTHR48051">
    <property type="match status" value="1"/>
</dbReference>
<feature type="compositionally biased region" description="Basic residues" evidence="3">
    <location>
        <begin position="25"/>
        <end position="34"/>
    </location>
</feature>